<gene>
    <name evidence="1" type="ORF">GCM10011396_24880</name>
</gene>
<keyword evidence="2" id="KW-1185">Reference proteome</keyword>
<reference evidence="1" key="2">
    <citation type="submission" date="2020-09" db="EMBL/GenBank/DDBJ databases">
        <authorList>
            <person name="Sun Q."/>
            <person name="Zhou Y."/>
        </authorList>
    </citation>
    <scope>NUCLEOTIDE SEQUENCE</scope>
    <source>
        <strain evidence="1">CGMCC 1.10998</strain>
    </source>
</reference>
<evidence type="ECO:0000313" key="1">
    <source>
        <dbReference type="EMBL" id="GGC76671.1"/>
    </source>
</evidence>
<evidence type="ECO:0000313" key="2">
    <source>
        <dbReference type="Proteomes" id="UP000637423"/>
    </source>
</evidence>
<sequence length="1271" mass="143180">MLMMKSRIIVTDGRDQLHRRPPALSGDYFQPSELSFEQLIALATEYARLMRFYQLDLRAEGDWHQFFSADEAIFMASVLAIDTDKMLAQFEVRLQEQPVYGYWFRPDIQRPLEGGYRDRIDSPMLVARALNAWMKSVTSLHGQVGEEVRQLLQGILRGLKWEMRTLVASAPPSLMRVAGRVFTPHFIHLTDLDTAPVPEKMQDFSASEIRHNFHTLTQAIRMLQNGIRSLLPHSLLSGQHDPGTSLLIAFIQLFQQLQKRLNRFGDKRIDFYFQRVLGMQAQGQKADSAFLVIRPTAAARQIQIDAGTEFIAGVDADQHDIVYATGSASMLSDARVAAIHSLYFDRHFSHASGTNEVLGQSAPMFTTAGCYQRQFDLLQLDSDENEHEKLPPVPLMGAPKPGEQLHGGTTARFGFAVSSKALLMREGERTVRVLFQYRDPAESSSANDPGARKHPIEDSLKSIVEQLQSDAKRSSEQAGSIRMSDVFVKLFRSMFRIGLTTQDGWYQVSEYRPEYRALNLDLPEDCLSIEFVLPASVPPIISYQAALHGPGYETKLPLMRFEMTQNEYRYPYDILSQWILQDIRIEVDVKAVRRLVLYNQIGQLSALSPFMPFGPLPAVGSYLIIGCEEILYKQLRDLSIDVEWTGLPIGLGGFAAYYRTYDIPLRSSEVLASLSVLADGKWIRAGNAANLFRYEVNSDGSPSNLTSAENNISFLPTVQYYKPTGALPDPGAAAFGYTSSNMNGLFKLTLDSPEAALGHQEYPALLSRVLTHNAQQKKAVLMQPLPNPPYTPQISRIALNYKAVSTINFEKNRSAANQGDQESFIHLHPVGWQTMFSGDTKEISQIPAYNAMGNLFIGVEGKQLRGTLSLYFYLREDSLPMTHINDSGLAWWYLSGNRWRKLDANKILEDSTKGFMTSGIVLLQLPDDIDTDNTVMPAGKFWLSVSAEHGVERFCSLYSIYAQAIKVTWRADQGKKPDAIIPAMRITKSRRNIPGVDSIYQIRRSFDGKAAESAQQFRVRASERLRHKNRALTPADIELLILEQFPQVYKVKCFPSLCSEEDPKRRLRPGHILIVAIPYLNRDGHVNQKPTLSGFLIHEIEKFVRQYASPDASISVENPVYEEVQVRCTIKLTSQLNSGRLSEKINQALCDYLSPWNAKGINQHFGWILRQHDVVSFLLDLGYVEEVSGVSLLQIVPVGDRADRLYSLRDNATESIEKKSINPSYPWSIGVPMNQHWIVLTDKSEPKPPTPIGINELKVGSTFIIPARKKL</sequence>
<dbReference type="EMBL" id="BMED01000002">
    <property type="protein sequence ID" value="GGC76671.1"/>
    <property type="molecule type" value="Genomic_DNA"/>
</dbReference>
<dbReference type="Proteomes" id="UP000637423">
    <property type="component" value="Unassembled WGS sequence"/>
</dbReference>
<protein>
    <recommendedName>
        <fullName evidence="3">Baseplate J-like protein</fullName>
    </recommendedName>
</protein>
<evidence type="ECO:0008006" key="3">
    <source>
        <dbReference type="Google" id="ProtNLM"/>
    </source>
</evidence>
<accession>A0A916UKR1</accession>
<name>A0A916UKR1_9BURK</name>
<organism evidence="1 2">
    <name type="scientific">Undibacterium terreum</name>
    <dbReference type="NCBI Taxonomy" id="1224302"/>
    <lineage>
        <taxon>Bacteria</taxon>
        <taxon>Pseudomonadati</taxon>
        <taxon>Pseudomonadota</taxon>
        <taxon>Betaproteobacteria</taxon>
        <taxon>Burkholderiales</taxon>
        <taxon>Oxalobacteraceae</taxon>
        <taxon>Undibacterium</taxon>
    </lineage>
</organism>
<proteinExistence type="predicted"/>
<comment type="caution">
    <text evidence="1">The sequence shown here is derived from an EMBL/GenBank/DDBJ whole genome shotgun (WGS) entry which is preliminary data.</text>
</comment>
<dbReference type="AlphaFoldDB" id="A0A916UKR1"/>
<reference evidence="1" key="1">
    <citation type="journal article" date="2014" name="Int. J. Syst. Evol. Microbiol.">
        <title>Complete genome sequence of Corynebacterium casei LMG S-19264T (=DSM 44701T), isolated from a smear-ripened cheese.</title>
        <authorList>
            <consortium name="US DOE Joint Genome Institute (JGI-PGF)"/>
            <person name="Walter F."/>
            <person name="Albersmeier A."/>
            <person name="Kalinowski J."/>
            <person name="Ruckert C."/>
        </authorList>
    </citation>
    <scope>NUCLEOTIDE SEQUENCE</scope>
    <source>
        <strain evidence="1">CGMCC 1.10998</strain>
    </source>
</reference>